<gene>
    <name evidence="2" type="ORF">CLV82_2143</name>
</gene>
<dbReference type="Proteomes" id="UP000295468">
    <property type="component" value="Unassembled WGS sequence"/>
</dbReference>
<keyword evidence="1" id="KW-0812">Transmembrane</keyword>
<dbReference type="AlphaFoldDB" id="A0A4R6TP95"/>
<dbReference type="EMBL" id="SNYI01000002">
    <property type="protein sequence ID" value="TDQ31435.1"/>
    <property type="molecule type" value="Genomic_DNA"/>
</dbReference>
<feature type="transmembrane region" description="Helical" evidence="1">
    <location>
        <begin position="45"/>
        <end position="65"/>
    </location>
</feature>
<accession>A0A4R6TP95</accession>
<evidence type="ECO:0000256" key="1">
    <source>
        <dbReference type="SAM" id="Phobius"/>
    </source>
</evidence>
<sequence length="160" mass="19013">MQYLYSILSWKRCLILSVGVLSSLIILNFYGLYSNRFYLFKPDNYIFPILSLLHFTFLYVFWFKIKEREYPDPRMRNLEYALYVIFVIYIFNTVKTVNTLISSGEFADHLIPATFYPVGAVIIGLQLLLLILTLLTFGHRKRLIGDYKTDYLDDHLEPWD</sequence>
<organism evidence="2 3">
    <name type="scientific">Zeaxanthinibacter enoshimensis</name>
    <dbReference type="NCBI Taxonomy" id="392009"/>
    <lineage>
        <taxon>Bacteria</taxon>
        <taxon>Pseudomonadati</taxon>
        <taxon>Bacteroidota</taxon>
        <taxon>Flavobacteriia</taxon>
        <taxon>Flavobacteriales</taxon>
        <taxon>Flavobacteriaceae</taxon>
        <taxon>Zeaxanthinibacter</taxon>
    </lineage>
</organism>
<evidence type="ECO:0000313" key="3">
    <source>
        <dbReference type="Proteomes" id="UP000295468"/>
    </source>
</evidence>
<name>A0A4R6TP95_9FLAO</name>
<keyword evidence="3" id="KW-1185">Reference proteome</keyword>
<evidence type="ECO:0000313" key="2">
    <source>
        <dbReference type="EMBL" id="TDQ31435.1"/>
    </source>
</evidence>
<protein>
    <submittedName>
        <fullName evidence="2">Uncharacterized protein</fullName>
    </submittedName>
</protein>
<keyword evidence="1" id="KW-1133">Transmembrane helix</keyword>
<comment type="caution">
    <text evidence="2">The sequence shown here is derived from an EMBL/GenBank/DDBJ whole genome shotgun (WGS) entry which is preliminary data.</text>
</comment>
<proteinExistence type="predicted"/>
<feature type="transmembrane region" description="Helical" evidence="1">
    <location>
        <begin position="114"/>
        <end position="138"/>
    </location>
</feature>
<feature type="transmembrane region" description="Helical" evidence="1">
    <location>
        <begin position="12"/>
        <end position="33"/>
    </location>
</feature>
<reference evidence="2 3" key="1">
    <citation type="submission" date="2019-03" db="EMBL/GenBank/DDBJ databases">
        <title>Genomic Encyclopedia of Archaeal and Bacterial Type Strains, Phase II (KMG-II): from individual species to whole genera.</title>
        <authorList>
            <person name="Goeker M."/>
        </authorList>
    </citation>
    <scope>NUCLEOTIDE SEQUENCE [LARGE SCALE GENOMIC DNA]</scope>
    <source>
        <strain evidence="2 3">DSM 18435</strain>
    </source>
</reference>
<keyword evidence="1" id="KW-0472">Membrane</keyword>
<feature type="transmembrane region" description="Helical" evidence="1">
    <location>
        <begin position="77"/>
        <end position="94"/>
    </location>
</feature>
<dbReference type="OrthoDB" id="1436004at2"/>